<keyword evidence="6 8" id="KW-1133">Transmembrane helix</keyword>
<keyword evidence="4 8" id="KW-1003">Cell membrane</keyword>
<feature type="transmembrane region" description="Helical" evidence="8">
    <location>
        <begin position="92"/>
        <end position="112"/>
    </location>
</feature>
<organism evidence="9 10">
    <name type="scientific">Maritalea porphyrae</name>
    <dbReference type="NCBI Taxonomy" id="880732"/>
    <lineage>
        <taxon>Bacteria</taxon>
        <taxon>Pseudomonadati</taxon>
        <taxon>Pseudomonadota</taxon>
        <taxon>Alphaproteobacteria</taxon>
        <taxon>Hyphomicrobiales</taxon>
        <taxon>Devosiaceae</taxon>
        <taxon>Maritalea</taxon>
    </lineage>
</organism>
<feature type="transmembrane region" description="Helical" evidence="8">
    <location>
        <begin position="36"/>
        <end position="57"/>
    </location>
</feature>
<sequence>MGLANGVLTGMTGSYVVPGVMYLQSIDLSREELVQAMGILFTLSTLTLVIALGGTGLISPSNATTSFFALIPVILGMITGQKMRAYLKESSFRNATMLLLLSIGIYLIAGAFN</sequence>
<dbReference type="InterPro" id="IPR002781">
    <property type="entry name" value="TM_pro_TauE-like"/>
</dbReference>
<protein>
    <recommendedName>
        <fullName evidence="8">Probable membrane transporter protein</fullName>
    </recommendedName>
</protein>
<name>A0ABQ5UMC6_9HYPH</name>
<dbReference type="Proteomes" id="UP001161405">
    <property type="component" value="Unassembled WGS sequence"/>
</dbReference>
<evidence type="ECO:0000256" key="5">
    <source>
        <dbReference type="ARBA" id="ARBA00022692"/>
    </source>
</evidence>
<dbReference type="PANTHER" id="PTHR30269:SF32">
    <property type="entry name" value="MEMBRANE TRANSPORTER PROTEIN-RELATED"/>
    <property type="match status" value="1"/>
</dbReference>
<comment type="subcellular location">
    <subcellularLocation>
        <location evidence="1 8">Cell membrane</location>
        <topology evidence="1 8">Multi-pass membrane protein</topology>
    </subcellularLocation>
</comment>
<comment type="similarity">
    <text evidence="2 8">Belongs to the 4-toluene sulfonate uptake permease (TSUP) (TC 2.A.102) family.</text>
</comment>
<keyword evidence="3" id="KW-0813">Transport</keyword>
<evidence type="ECO:0000256" key="2">
    <source>
        <dbReference type="ARBA" id="ARBA00009142"/>
    </source>
</evidence>
<proteinExistence type="inferred from homology"/>
<evidence type="ECO:0000313" key="10">
    <source>
        <dbReference type="Proteomes" id="UP001161405"/>
    </source>
</evidence>
<keyword evidence="7 8" id="KW-0472">Membrane</keyword>
<dbReference type="EMBL" id="BSNI01000002">
    <property type="protein sequence ID" value="GLQ16458.1"/>
    <property type="molecule type" value="Genomic_DNA"/>
</dbReference>
<reference evidence="9" key="1">
    <citation type="journal article" date="2014" name="Int. J. Syst. Evol. Microbiol.">
        <title>Complete genome of a new Firmicutes species belonging to the dominant human colonic microbiota ('Ruminococcus bicirculans') reveals two chromosomes and a selective capacity to utilize plant glucans.</title>
        <authorList>
            <consortium name="NISC Comparative Sequencing Program"/>
            <person name="Wegmann U."/>
            <person name="Louis P."/>
            <person name="Goesmann A."/>
            <person name="Henrissat B."/>
            <person name="Duncan S.H."/>
            <person name="Flint H.J."/>
        </authorList>
    </citation>
    <scope>NUCLEOTIDE SEQUENCE</scope>
    <source>
        <strain evidence="9">NBRC 107169</strain>
    </source>
</reference>
<reference evidence="9" key="2">
    <citation type="submission" date="2023-01" db="EMBL/GenBank/DDBJ databases">
        <title>Draft genome sequence of Maritalea porphyrae strain NBRC 107169.</title>
        <authorList>
            <person name="Sun Q."/>
            <person name="Mori K."/>
        </authorList>
    </citation>
    <scope>NUCLEOTIDE SEQUENCE</scope>
    <source>
        <strain evidence="9">NBRC 107169</strain>
    </source>
</reference>
<evidence type="ECO:0000256" key="7">
    <source>
        <dbReference type="ARBA" id="ARBA00023136"/>
    </source>
</evidence>
<evidence type="ECO:0000256" key="4">
    <source>
        <dbReference type="ARBA" id="ARBA00022475"/>
    </source>
</evidence>
<evidence type="ECO:0000256" key="8">
    <source>
        <dbReference type="RuleBase" id="RU363041"/>
    </source>
</evidence>
<keyword evidence="5 8" id="KW-0812">Transmembrane</keyword>
<evidence type="ECO:0000256" key="3">
    <source>
        <dbReference type="ARBA" id="ARBA00022448"/>
    </source>
</evidence>
<feature type="transmembrane region" description="Helical" evidence="8">
    <location>
        <begin position="63"/>
        <end position="80"/>
    </location>
</feature>
<accession>A0ABQ5UMC6</accession>
<keyword evidence="10" id="KW-1185">Reference proteome</keyword>
<dbReference type="InterPro" id="IPR052017">
    <property type="entry name" value="TSUP"/>
</dbReference>
<evidence type="ECO:0000256" key="1">
    <source>
        <dbReference type="ARBA" id="ARBA00004651"/>
    </source>
</evidence>
<feature type="transmembrane region" description="Helical" evidence="8">
    <location>
        <begin position="6"/>
        <end position="24"/>
    </location>
</feature>
<dbReference type="Pfam" id="PF01925">
    <property type="entry name" value="TauE"/>
    <property type="match status" value="1"/>
</dbReference>
<dbReference type="PANTHER" id="PTHR30269">
    <property type="entry name" value="TRANSMEMBRANE PROTEIN YFCA"/>
    <property type="match status" value="1"/>
</dbReference>
<evidence type="ECO:0000256" key="6">
    <source>
        <dbReference type="ARBA" id="ARBA00022989"/>
    </source>
</evidence>
<evidence type="ECO:0000313" key="9">
    <source>
        <dbReference type="EMBL" id="GLQ16458.1"/>
    </source>
</evidence>
<comment type="caution">
    <text evidence="9">The sequence shown here is derived from an EMBL/GenBank/DDBJ whole genome shotgun (WGS) entry which is preliminary data.</text>
</comment>
<gene>
    <name evidence="9" type="ORF">GCM10007879_07070</name>
</gene>